<evidence type="ECO:0000313" key="2">
    <source>
        <dbReference type="Proteomes" id="UP000727407"/>
    </source>
</evidence>
<dbReference type="AlphaFoldDB" id="A0A8J4UF18"/>
<gene>
    <name evidence="1" type="primary">thap5</name>
    <name evidence="1" type="ORF">DAT39_012308</name>
</gene>
<organism evidence="1 2">
    <name type="scientific">Clarias magur</name>
    <name type="common">Asian catfish</name>
    <name type="synonym">Macropteronotus magur</name>
    <dbReference type="NCBI Taxonomy" id="1594786"/>
    <lineage>
        <taxon>Eukaryota</taxon>
        <taxon>Metazoa</taxon>
        <taxon>Chordata</taxon>
        <taxon>Craniata</taxon>
        <taxon>Vertebrata</taxon>
        <taxon>Euteleostomi</taxon>
        <taxon>Actinopterygii</taxon>
        <taxon>Neopterygii</taxon>
        <taxon>Teleostei</taxon>
        <taxon>Ostariophysi</taxon>
        <taxon>Siluriformes</taxon>
        <taxon>Clariidae</taxon>
        <taxon>Clarias</taxon>
    </lineage>
</organism>
<proteinExistence type="predicted"/>
<reference evidence="1" key="1">
    <citation type="submission" date="2020-07" db="EMBL/GenBank/DDBJ databases">
        <title>Clarias magur genome sequencing, assembly and annotation.</title>
        <authorList>
            <person name="Kushwaha B."/>
            <person name="Kumar R."/>
            <person name="Das P."/>
            <person name="Joshi C.G."/>
            <person name="Kumar D."/>
            <person name="Nagpure N.S."/>
            <person name="Pandey M."/>
            <person name="Agarwal S."/>
            <person name="Srivastava S."/>
            <person name="Singh M."/>
            <person name="Sahoo L."/>
            <person name="Jayasankar P."/>
            <person name="Meher P.K."/>
            <person name="Koringa P.G."/>
            <person name="Iquebal M.A."/>
            <person name="Das S.P."/>
            <person name="Bit A."/>
            <person name="Patnaik S."/>
            <person name="Patel N."/>
            <person name="Shah T.M."/>
            <person name="Hinsu A."/>
            <person name="Jena J.K."/>
        </authorList>
    </citation>
    <scope>NUCLEOTIDE SEQUENCE</scope>
    <source>
        <strain evidence="1">CIFAMagur01</strain>
        <tissue evidence="1">Testis</tissue>
    </source>
</reference>
<keyword evidence="2" id="KW-1185">Reference proteome</keyword>
<feature type="non-terminal residue" evidence="1">
    <location>
        <position position="1"/>
    </location>
</feature>
<accession>A0A8J4UF18</accession>
<dbReference type="Proteomes" id="UP000727407">
    <property type="component" value="Unassembled WGS sequence"/>
</dbReference>
<dbReference type="EMBL" id="QNUK01000215">
    <property type="protein sequence ID" value="KAF5897999.1"/>
    <property type="molecule type" value="Genomic_DNA"/>
</dbReference>
<evidence type="ECO:0000313" key="1">
    <source>
        <dbReference type="EMBL" id="KAF5897999.1"/>
    </source>
</evidence>
<comment type="caution">
    <text evidence="1">The sequence shown here is derived from an EMBL/GenBank/DDBJ whole genome shotgun (WGS) entry which is preliminary data.</text>
</comment>
<protein>
    <submittedName>
        <fullName evidence="1">Uncharacterized protein</fullName>
    </submittedName>
</protein>
<sequence length="51" mass="5708">YWECIHPELVTAGDLLPPPNPRIAALSTNLTKSVRTNHRSPWKSTTVVLLL</sequence>
<name>A0A8J4UF18_CLAMG</name>